<reference evidence="2 3" key="1">
    <citation type="journal article" date="2007" name="Science">
        <title>Sea anemone genome reveals ancestral eumetazoan gene repertoire and genomic organization.</title>
        <authorList>
            <person name="Putnam N.H."/>
            <person name="Srivastava M."/>
            <person name="Hellsten U."/>
            <person name="Dirks B."/>
            <person name="Chapman J."/>
            <person name="Salamov A."/>
            <person name="Terry A."/>
            <person name="Shapiro H."/>
            <person name="Lindquist E."/>
            <person name="Kapitonov V.V."/>
            <person name="Jurka J."/>
            <person name="Genikhovich G."/>
            <person name="Grigoriev I.V."/>
            <person name="Lucas S.M."/>
            <person name="Steele R.E."/>
            <person name="Finnerty J.R."/>
            <person name="Technau U."/>
            <person name="Martindale M.Q."/>
            <person name="Rokhsar D.S."/>
        </authorList>
    </citation>
    <scope>NUCLEOTIDE SEQUENCE [LARGE SCALE GENOMIC DNA]</scope>
    <source>
        <strain evidence="3">CH2 X CH6</strain>
    </source>
</reference>
<dbReference type="OrthoDB" id="5982399at2759"/>
<keyword evidence="3" id="KW-1185">Reference proteome</keyword>
<accession>A7S7A2</accession>
<evidence type="ECO:0000313" key="2">
    <source>
        <dbReference type="EMBL" id="EDO40356.1"/>
    </source>
</evidence>
<dbReference type="AlphaFoldDB" id="A7S7A2"/>
<feature type="compositionally biased region" description="Basic residues" evidence="1">
    <location>
        <begin position="111"/>
        <end position="121"/>
    </location>
</feature>
<dbReference type="Proteomes" id="UP000001593">
    <property type="component" value="Unassembled WGS sequence"/>
</dbReference>
<sequence>MKKLEIMQNKGLVPRGSDTGKDIALRNSGENRRLKGQLQEYDSQLYRNVVSLQAEIMELKASPYGKSKAARLRSAQQQALLRQDRERRGLIKQDALEVSSTIDSLGLSPRMPRRNKPKSKQIKSSSSGELILPEINPSYTGLVAKGAGETRRSLVPTRELLAPELRQHRHKSLPDITDLSPRMRRRMDEKKLIDSFQKKEESALPTGRNAKQLLNNRVKEFINSPQTSLDKIIITPPCNEETKETEELSTKPEQGEGLSEDELALFHNSLLLKTNSYLSLSSSMPDLAKIGFMDFNEVIDKRLKMCQEEPPSEEEMRKIRYLRLRDEPKEADILSVFEKESSSQ</sequence>
<proteinExistence type="predicted"/>
<protein>
    <submittedName>
        <fullName evidence="2">Uncharacterized protein</fullName>
    </submittedName>
</protein>
<name>A7S7A2_NEMVE</name>
<dbReference type="OMA" id="GFMDFNE"/>
<feature type="region of interest" description="Disordered" evidence="1">
    <location>
        <begin position="103"/>
        <end position="129"/>
    </location>
</feature>
<dbReference type="InParanoid" id="A7S7A2"/>
<dbReference type="EMBL" id="DS469592">
    <property type="protein sequence ID" value="EDO40356.1"/>
    <property type="molecule type" value="Genomic_DNA"/>
</dbReference>
<organism evidence="2 3">
    <name type="scientific">Nematostella vectensis</name>
    <name type="common">Starlet sea anemone</name>
    <dbReference type="NCBI Taxonomy" id="45351"/>
    <lineage>
        <taxon>Eukaryota</taxon>
        <taxon>Metazoa</taxon>
        <taxon>Cnidaria</taxon>
        <taxon>Anthozoa</taxon>
        <taxon>Hexacorallia</taxon>
        <taxon>Actiniaria</taxon>
        <taxon>Edwardsiidae</taxon>
        <taxon>Nematostella</taxon>
    </lineage>
</organism>
<dbReference type="KEGG" id="nve:5512075"/>
<dbReference type="HOGENOM" id="CLU_807282_0_0_1"/>
<evidence type="ECO:0000256" key="1">
    <source>
        <dbReference type="SAM" id="MobiDB-lite"/>
    </source>
</evidence>
<gene>
    <name evidence="2" type="ORF">NEMVEDRAFT_v1g243343</name>
</gene>
<evidence type="ECO:0000313" key="3">
    <source>
        <dbReference type="Proteomes" id="UP000001593"/>
    </source>
</evidence>